<gene>
    <name evidence="2" type="ORF">S01H1_48387</name>
</gene>
<dbReference type="Pfam" id="PF12281">
    <property type="entry name" value="NTP_transf_8"/>
    <property type="match status" value="1"/>
</dbReference>
<dbReference type="InterPro" id="IPR058575">
    <property type="entry name" value="NTP_transf_8_dom"/>
</dbReference>
<proteinExistence type="predicted"/>
<organism evidence="2">
    <name type="scientific">marine sediment metagenome</name>
    <dbReference type="NCBI Taxonomy" id="412755"/>
    <lineage>
        <taxon>unclassified sequences</taxon>
        <taxon>metagenomes</taxon>
        <taxon>ecological metagenomes</taxon>
    </lineage>
</organism>
<reference evidence="2" key="1">
    <citation type="journal article" date="2014" name="Front. Microbiol.">
        <title>High frequency of phylogenetically diverse reductive dehalogenase-homologous genes in deep subseafloor sedimentary metagenomes.</title>
        <authorList>
            <person name="Kawai M."/>
            <person name="Futagami T."/>
            <person name="Toyoda A."/>
            <person name="Takaki Y."/>
            <person name="Nishi S."/>
            <person name="Hori S."/>
            <person name="Arai W."/>
            <person name="Tsubouchi T."/>
            <person name="Morono Y."/>
            <person name="Uchiyama I."/>
            <person name="Ito T."/>
            <person name="Fujiyama A."/>
            <person name="Inagaki F."/>
            <person name="Takami H."/>
        </authorList>
    </citation>
    <scope>NUCLEOTIDE SEQUENCE</scope>
    <source>
        <strain evidence="2">Expedition CK06-06</strain>
    </source>
</reference>
<comment type="caution">
    <text evidence="2">The sequence shown here is derived from an EMBL/GenBank/DDBJ whole genome shotgun (WGS) entry which is preliminary data.</text>
</comment>
<protein>
    <recommendedName>
        <fullName evidence="1">Nucleotidyltransferase-like domain-containing protein</fullName>
    </recommendedName>
</protein>
<name>X0WX28_9ZZZZ</name>
<evidence type="ECO:0000259" key="1">
    <source>
        <dbReference type="Pfam" id="PF12281"/>
    </source>
</evidence>
<evidence type="ECO:0000313" key="2">
    <source>
        <dbReference type="EMBL" id="GAG27767.1"/>
    </source>
</evidence>
<dbReference type="EMBL" id="BARS01031072">
    <property type="protein sequence ID" value="GAG27767.1"/>
    <property type="molecule type" value="Genomic_DNA"/>
</dbReference>
<dbReference type="AlphaFoldDB" id="X0WX28"/>
<accession>X0WX28</accession>
<feature type="domain" description="Nucleotidyltransferase-like" evidence="1">
    <location>
        <begin position="2"/>
        <end position="142"/>
    </location>
</feature>
<sequence>MDIDVAVPRRLDEGRRPTIDELLSSAGYEMRIYGSHISVVKYELSSPVTEIEFLTPEVGRPGRPALTVQRGLSAQALRYLQILLENTREIEVKDTLSSLTVNLAVRVPSPGAFVYQKGLTLSRRHSRVPKDLYYIFDLLDSSAELLDSILAEINSLRSQYATRWFQRFLKNLDKYFPEVSAQGPALVATQYNGPMPIESFRNYTHRIFRDFIKALRKFET</sequence>